<gene>
    <name evidence="8" type="ORF">Q9L58_006277</name>
</gene>
<evidence type="ECO:0000313" key="9">
    <source>
        <dbReference type="Proteomes" id="UP001447188"/>
    </source>
</evidence>
<comment type="cofactor">
    <cofactor evidence="2 6">
        <name>Mg(2+)</name>
        <dbReference type="ChEBI" id="CHEBI:18420"/>
    </cofactor>
</comment>
<organism evidence="8 9">
    <name type="scientific">Discina gigas</name>
    <dbReference type="NCBI Taxonomy" id="1032678"/>
    <lineage>
        <taxon>Eukaryota</taxon>
        <taxon>Fungi</taxon>
        <taxon>Dikarya</taxon>
        <taxon>Ascomycota</taxon>
        <taxon>Pezizomycotina</taxon>
        <taxon>Pezizomycetes</taxon>
        <taxon>Pezizales</taxon>
        <taxon>Discinaceae</taxon>
        <taxon>Discina</taxon>
    </lineage>
</organism>
<dbReference type="PROSITE" id="PS00630">
    <property type="entry name" value="IMP_2"/>
    <property type="match status" value="1"/>
</dbReference>
<dbReference type="CDD" id="cd01639">
    <property type="entry name" value="IMPase"/>
    <property type="match status" value="1"/>
</dbReference>
<accession>A0ABR3GFQ4</accession>
<evidence type="ECO:0000313" key="8">
    <source>
        <dbReference type="EMBL" id="KAL0634760.1"/>
    </source>
</evidence>
<evidence type="ECO:0000256" key="6">
    <source>
        <dbReference type="RuleBase" id="RU364068"/>
    </source>
</evidence>
<comment type="pathway">
    <text evidence="6">Polyol metabolism; myo-inositol biosynthesis; myo-inositol from D-glucose 6-phosphate: step 2/2.</text>
</comment>
<feature type="compositionally biased region" description="Low complexity" evidence="7">
    <location>
        <begin position="140"/>
        <end position="154"/>
    </location>
</feature>
<dbReference type="Gene3D" id="3.30.540.10">
    <property type="entry name" value="Fructose-1,6-Bisphosphatase, subunit A, domain 1"/>
    <property type="match status" value="1"/>
</dbReference>
<dbReference type="InterPro" id="IPR020550">
    <property type="entry name" value="Inositol_monophosphatase_CS"/>
</dbReference>
<comment type="similarity">
    <text evidence="3 6">Belongs to the inositol monophosphatase superfamily.</text>
</comment>
<evidence type="ECO:0000256" key="7">
    <source>
        <dbReference type="SAM" id="MobiDB-lite"/>
    </source>
</evidence>
<sequence>MAEEVNHQEVHDLLIEIAHRAGEMIISANPLVSTTSTKQNSADLVTETDQAVEKFVFGKLKEKYPSYEYDAPRFCEPQESYVPGKKLTDKPTFICDPIDGTVNFVMHPDACINSMLIYDRFILSRTYTAIKNQGSYLSMPIRPSSPSSSEPIAPRKIRLPRKANPSPLEGLSKALVAIEWGSDRKGRNWAVKYETFAKLAAGPEEGGKMVHSLRSMGSAALNFCAVAAGQIDLYWEGGCWAWDVAAGWLILTEAGGIVVDANPGGWSPAIDGRRYMAVRAAPAGQKEIVEEFWSIIPAGGYDYTC</sequence>
<dbReference type="SUPFAM" id="SSF56655">
    <property type="entry name" value="Carbohydrate phosphatase"/>
    <property type="match status" value="1"/>
</dbReference>
<feature type="region of interest" description="Disordered" evidence="7">
    <location>
        <begin position="140"/>
        <end position="165"/>
    </location>
</feature>
<comment type="caution">
    <text evidence="8">The sequence shown here is derived from an EMBL/GenBank/DDBJ whole genome shotgun (WGS) entry which is preliminary data.</text>
</comment>
<dbReference type="Proteomes" id="UP001447188">
    <property type="component" value="Unassembled WGS sequence"/>
</dbReference>
<evidence type="ECO:0000256" key="1">
    <source>
        <dbReference type="ARBA" id="ARBA00001033"/>
    </source>
</evidence>
<dbReference type="PANTHER" id="PTHR20854:SF4">
    <property type="entry name" value="INOSITOL-1-MONOPHOSPHATASE-RELATED"/>
    <property type="match status" value="1"/>
</dbReference>
<protein>
    <recommendedName>
        <fullName evidence="6">Inositol-1-monophosphatase</fullName>
        <ecNumber evidence="6">3.1.3.25</ecNumber>
    </recommendedName>
</protein>
<evidence type="ECO:0000256" key="4">
    <source>
        <dbReference type="ARBA" id="ARBA00022723"/>
    </source>
</evidence>
<evidence type="ECO:0000256" key="3">
    <source>
        <dbReference type="ARBA" id="ARBA00009759"/>
    </source>
</evidence>
<name>A0ABR3GFQ4_9PEZI</name>
<reference evidence="8 9" key="1">
    <citation type="submission" date="2024-02" db="EMBL/GenBank/DDBJ databases">
        <title>Discinaceae phylogenomics.</title>
        <authorList>
            <person name="Dirks A.C."/>
            <person name="James T.Y."/>
        </authorList>
    </citation>
    <scope>NUCLEOTIDE SEQUENCE [LARGE SCALE GENOMIC DNA]</scope>
    <source>
        <strain evidence="8 9">ACD0624</strain>
    </source>
</reference>
<dbReference type="PANTHER" id="PTHR20854">
    <property type="entry name" value="INOSITOL MONOPHOSPHATASE"/>
    <property type="match status" value="1"/>
</dbReference>
<dbReference type="Pfam" id="PF00459">
    <property type="entry name" value="Inositol_P"/>
    <property type="match status" value="1"/>
</dbReference>
<dbReference type="InterPro" id="IPR000760">
    <property type="entry name" value="Inositol_monophosphatase-like"/>
</dbReference>
<evidence type="ECO:0000256" key="5">
    <source>
        <dbReference type="ARBA" id="ARBA00022842"/>
    </source>
</evidence>
<dbReference type="PRINTS" id="PR00377">
    <property type="entry name" value="IMPHPHTASES"/>
</dbReference>
<dbReference type="Gene3D" id="3.40.190.80">
    <property type="match status" value="1"/>
</dbReference>
<keyword evidence="4 6" id="KW-0479">Metal-binding</keyword>
<keyword evidence="5 6" id="KW-0460">Magnesium</keyword>
<keyword evidence="9" id="KW-1185">Reference proteome</keyword>
<dbReference type="EC" id="3.1.3.25" evidence="6"/>
<comment type="catalytic activity">
    <reaction evidence="1 6">
        <text>a myo-inositol phosphate + H2O = myo-inositol + phosphate</text>
        <dbReference type="Rhea" id="RHEA:24056"/>
        <dbReference type="ChEBI" id="CHEBI:15377"/>
        <dbReference type="ChEBI" id="CHEBI:17268"/>
        <dbReference type="ChEBI" id="CHEBI:43474"/>
        <dbReference type="ChEBI" id="CHEBI:84139"/>
        <dbReference type="EC" id="3.1.3.25"/>
    </reaction>
</comment>
<dbReference type="EMBL" id="JBBBZM010000085">
    <property type="protein sequence ID" value="KAL0634760.1"/>
    <property type="molecule type" value="Genomic_DNA"/>
</dbReference>
<dbReference type="InterPro" id="IPR033942">
    <property type="entry name" value="IMPase"/>
</dbReference>
<evidence type="ECO:0000256" key="2">
    <source>
        <dbReference type="ARBA" id="ARBA00001946"/>
    </source>
</evidence>
<keyword evidence="6" id="KW-0378">Hydrolase</keyword>
<proteinExistence type="inferred from homology"/>